<evidence type="ECO:0000313" key="2">
    <source>
        <dbReference type="EMBL" id="APA28461.1"/>
    </source>
</evidence>
<accession>A0A1I9W9P0</accession>
<sequence length="74" mass="8803">MFKSNFTNQVLRIAGLWAVYFIILFTSDFFSYSQNKTFFVIVTALYILLTIFFLWRIKKPSKKARYQENGQSTT</sequence>
<keyword evidence="3" id="KW-1185">Reference proteome</keyword>
<gene>
    <name evidence="2" type="ORF">I858_16800</name>
</gene>
<keyword evidence="1" id="KW-1133">Transmembrane helix</keyword>
<evidence type="ECO:0000256" key="1">
    <source>
        <dbReference type="SAM" id="Phobius"/>
    </source>
</evidence>
<dbReference type="EMBL" id="CP016540">
    <property type="protein sequence ID" value="APA28461.1"/>
    <property type="molecule type" value="Genomic_DNA"/>
</dbReference>
<name>A0A1I9W9P0_9BACL</name>
<feature type="transmembrane region" description="Helical" evidence="1">
    <location>
        <begin position="12"/>
        <end position="32"/>
    </location>
</feature>
<organism evidence="2 3">
    <name type="scientific">Planococcus versutus</name>
    <dbReference type="NCBI Taxonomy" id="1302659"/>
    <lineage>
        <taxon>Bacteria</taxon>
        <taxon>Bacillati</taxon>
        <taxon>Bacillota</taxon>
        <taxon>Bacilli</taxon>
        <taxon>Bacillales</taxon>
        <taxon>Caryophanaceae</taxon>
        <taxon>Planococcus</taxon>
    </lineage>
</organism>
<evidence type="ECO:0000313" key="3">
    <source>
        <dbReference type="Proteomes" id="UP000053354"/>
    </source>
</evidence>
<dbReference type="KEGG" id="pll:I858_16800"/>
<proteinExistence type="predicted"/>
<dbReference type="AlphaFoldDB" id="A0A1I9W9P0"/>
<protein>
    <submittedName>
        <fullName evidence="2">Uncharacterized protein</fullName>
    </submittedName>
</protein>
<feature type="transmembrane region" description="Helical" evidence="1">
    <location>
        <begin position="38"/>
        <end position="57"/>
    </location>
</feature>
<dbReference type="Proteomes" id="UP000053354">
    <property type="component" value="Chromosome"/>
</dbReference>
<reference evidence="2" key="1">
    <citation type="submission" date="2016-10" db="EMBL/GenBank/DDBJ databases">
        <authorList>
            <person name="See-Too W.S."/>
        </authorList>
    </citation>
    <scope>NUCLEOTIDE SEQUENCE</scope>
    <source>
        <strain evidence="2">L10.15</strain>
    </source>
</reference>
<keyword evidence="1" id="KW-0812">Transmembrane</keyword>
<keyword evidence="1" id="KW-0472">Membrane</keyword>